<dbReference type="InterPro" id="IPR011009">
    <property type="entry name" value="Kinase-like_dom_sf"/>
</dbReference>
<dbReference type="GO" id="GO:0017148">
    <property type="term" value="P:negative regulation of translation"/>
    <property type="evidence" value="ECO:0007669"/>
    <property type="project" value="UniProtKB-KW"/>
</dbReference>
<dbReference type="Gene3D" id="1.10.510.10">
    <property type="entry name" value="Transferase(Phosphotransferase) domain 1"/>
    <property type="match status" value="1"/>
</dbReference>
<dbReference type="PROSITE" id="PS50011">
    <property type="entry name" value="PROTEIN_KINASE_DOM"/>
    <property type="match status" value="1"/>
</dbReference>
<keyword evidence="6" id="KW-0067">ATP-binding</keyword>
<evidence type="ECO:0000256" key="7">
    <source>
        <dbReference type="ARBA" id="ARBA00023193"/>
    </source>
</evidence>
<dbReference type="GO" id="GO:0005737">
    <property type="term" value="C:cytoplasm"/>
    <property type="evidence" value="ECO:0007669"/>
    <property type="project" value="TreeGrafter"/>
</dbReference>
<evidence type="ECO:0000256" key="9">
    <source>
        <dbReference type="ARBA" id="ARBA00048659"/>
    </source>
</evidence>
<evidence type="ECO:0000256" key="10">
    <source>
        <dbReference type="ARBA" id="ARBA00048977"/>
    </source>
</evidence>
<feature type="transmembrane region" description="Helical" evidence="11">
    <location>
        <begin position="57"/>
        <end position="77"/>
    </location>
</feature>
<keyword evidence="7" id="KW-0652">Protein synthesis inhibitor</keyword>
<proteinExistence type="inferred from homology"/>
<dbReference type="PROSITE" id="PS00108">
    <property type="entry name" value="PROTEIN_KINASE_ST"/>
    <property type="match status" value="1"/>
</dbReference>
<dbReference type="EMBL" id="CAJOAX010006850">
    <property type="protein sequence ID" value="CAF3993273.1"/>
    <property type="molecule type" value="Genomic_DNA"/>
</dbReference>
<comment type="catalytic activity">
    <reaction evidence="9">
        <text>L-threonyl-[protein] + ATP = O-phospho-L-threonyl-[protein] + ADP + H(+)</text>
        <dbReference type="Rhea" id="RHEA:46608"/>
        <dbReference type="Rhea" id="RHEA-COMP:11060"/>
        <dbReference type="Rhea" id="RHEA-COMP:11605"/>
        <dbReference type="ChEBI" id="CHEBI:15378"/>
        <dbReference type="ChEBI" id="CHEBI:30013"/>
        <dbReference type="ChEBI" id="CHEBI:30616"/>
        <dbReference type="ChEBI" id="CHEBI:61977"/>
        <dbReference type="ChEBI" id="CHEBI:456216"/>
        <dbReference type="EC" id="2.7.11.1"/>
    </reaction>
    <physiologicalReaction direction="left-to-right" evidence="9">
        <dbReference type="Rhea" id="RHEA:46609"/>
    </physiologicalReaction>
</comment>
<evidence type="ECO:0000256" key="11">
    <source>
        <dbReference type="SAM" id="Phobius"/>
    </source>
</evidence>
<evidence type="ECO:0000313" key="13">
    <source>
        <dbReference type="EMBL" id="CAF3993273.1"/>
    </source>
</evidence>
<evidence type="ECO:0000256" key="2">
    <source>
        <dbReference type="ARBA" id="ARBA00022527"/>
    </source>
</evidence>
<accession>A0A819NDY1</accession>
<gene>
    <name evidence="13" type="ORF">OTI717_LOCUS28598</name>
</gene>
<keyword evidence="5" id="KW-0418">Kinase</keyword>
<dbReference type="PANTHER" id="PTHR11042:SF160">
    <property type="entry name" value="EUKARYOTIC TRANSLATION INITIATION FACTOR 2-ALPHA KINASE 1"/>
    <property type="match status" value="1"/>
</dbReference>
<dbReference type="InterPro" id="IPR050339">
    <property type="entry name" value="CC_SR_Kinase"/>
</dbReference>
<protein>
    <recommendedName>
        <fullName evidence="1">non-specific serine/threonine protein kinase</fullName>
        <ecNumber evidence="1">2.7.11.1</ecNumber>
    </recommendedName>
</protein>
<dbReference type="AlphaFoldDB" id="A0A819NDY1"/>
<evidence type="ECO:0000259" key="12">
    <source>
        <dbReference type="PROSITE" id="PS50011"/>
    </source>
</evidence>
<keyword evidence="2" id="KW-0723">Serine/threonine-protein kinase</keyword>
<evidence type="ECO:0000256" key="5">
    <source>
        <dbReference type="ARBA" id="ARBA00022777"/>
    </source>
</evidence>
<dbReference type="InterPro" id="IPR008271">
    <property type="entry name" value="Ser/Thr_kinase_AS"/>
</dbReference>
<feature type="domain" description="Protein kinase" evidence="12">
    <location>
        <begin position="1"/>
        <end position="133"/>
    </location>
</feature>
<keyword evidence="11" id="KW-0472">Membrane</keyword>
<reference evidence="13" key="1">
    <citation type="submission" date="2021-02" db="EMBL/GenBank/DDBJ databases">
        <authorList>
            <person name="Nowell W R."/>
        </authorList>
    </citation>
    <scope>NUCLEOTIDE SEQUENCE</scope>
</reference>
<keyword evidence="11" id="KW-0812">Transmembrane</keyword>
<dbReference type="InterPro" id="IPR000719">
    <property type="entry name" value="Prot_kinase_dom"/>
</dbReference>
<sequence length="133" mass="15053">MLSGLIKIHHHIIHRDIKAQNIFIKGDIVKIGDLGVVVARFKGEMFAEKSYDIHVDVFSAALILLALIIGTTTPMYMNMPIEYAMNQGVSLNKILYLMNIDSKHTFRKSLEEMLAHRSERLLSAEAYIVLLNA</sequence>
<dbReference type="GO" id="GO:0005524">
    <property type="term" value="F:ATP binding"/>
    <property type="evidence" value="ECO:0007669"/>
    <property type="project" value="UniProtKB-KW"/>
</dbReference>
<evidence type="ECO:0000256" key="6">
    <source>
        <dbReference type="ARBA" id="ARBA00022840"/>
    </source>
</evidence>
<evidence type="ECO:0000256" key="8">
    <source>
        <dbReference type="ARBA" id="ARBA00037982"/>
    </source>
</evidence>
<dbReference type="EC" id="2.7.11.1" evidence="1"/>
<dbReference type="PANTHER" id="PTHR11042">
    <property type="entry name" value="EUKARYOTIC TRANSLATION INITIATION FACTOR 2-ALPHA KINASE EIF2-ALPHA KINASE -RELATED"/>
    <property type="match status" value="1"/>
</dbReference>
<dbReference type="SUPFAM" id="SSF56112">
    <property type="entry name" value="Protein kinase-like (PK-like)"/>
    <property type="match status" value="1"/>
</dbReference>
<dbReference type="GO" id="GO:0004694">
    <property type="term" value="F:eukaryotic translation initiation factor 2alpha kinase activity"/>
    <property type="evidence" value="ECO:0007669"/>
    <property type="project" value="TreeGrafter"/>
</dbReference>
<dbReference type="GO" id="GO:0005634">
    <property type="term" value="C:nucleus"/>
    <property type="evidence" value="ECO:0007669"/>
    <property type="project" value="TreeGrafter"/>
</dbReference>
<comment type="catalytic activity">
    <reaction evidence="10">
        <text>L-seryl-[protein] + ATP = O-phospho-L-seryl-[protein] + ADP + H(+)</text>
        <dbReference type="Rhea" id="RHEA:17989"/>
        <dbReference type="Rhea" id="RHEA-COMP:9863"/>
        <dbReference type="Rhea" id="RHEA-COMP:11604"/>
        <dbReference type="ChEBI" id="CHEBI:15378"/>
        <dbReference type="ChEBI" id="CHEBI:29999"/>
        <dbReference type="ChEBI" id="CHEBI:30616"/>
        <dbReference type="ChEBI" id="CHEBI:83421"/>
        <dbReference type="ChEBI" id="CHEBI:456216"/>
        <dbReference type="EC" id="2.7.11.1"/>
    </reaction>
    <physiologicalReaction direction="left-to-right" evidence="10">
        <dbReference type="Rhea" id="RHEA:17990"/>
    </physiologicalReaction>
</comment>
<evidence type="ECO:0000256" key="3">
    <source>
        <dbReference type="ARBA" id="ARBA00022679"/>
    </source>
</evidence>
<evidence type="ECO:0000256" key="4">
    <source>
        <dbReference type="ARBA" id="ARBA00022741"/>
    </source>
</evidence>
<name>A0A819NDY1_9BILA</name>
<evidence type="ECO:0000256" key="1">
    <source>
        <dbReference type="ARBA" id="ARBA00012513"/>
    </source>
</evidence>
<dbReference type="Proteomes" id="UP000663823">
    <property type="component" value="Unassembled WGS sequence"/>
</dbReference>
<keyword evidence="4" id="KW-0547">Nucleotide-binding</keyword>
<keyword evidence="11" id="KW-1133">Transmembrane helix</keyword>
<evidence type="ECO:0000313" key="14">
    <source>
        <dbReference type="Proteomes" id="UP000663823"/>
    </source>
</evidence>
<organism evidence="13 14">
    <name type="scientific">Rotaria sordida</name>
    <dbReference type="NCBI Taxonomy" id="392033"/>
    <lineage>
        <taxon>Eukaryota</taxon>
        <taxon>Metazoa</taxon>
        <taxon>Spiralia</taxon>
        <taxon>Gnathifera</taxon>
        <taxon>Rotifera</taxon>
        <taxon>Eurotatoria</taxon>
        <taxon>Bdelloidea</taxon>
        <taxon>Philodinida</taxon>
        <taxon>Philodinidae</taxon>
        <taxon>Rotaria</taxon>
    </lineage>
</organism>
<comment type="similarity">
    <text evidence="8">Belongs to the protein kinase superfamily. Ser/Thr protein kinase family. GCN2 subfamily.</text>
</comment>
<comment type="caution">
    <text evidence="13">The sequence shown here is derived from an EMBL/GenBank/DDBJ whole genome shotgun (WGS) entry which is preliminary data.</text>
</comment>
<keyword evidence="3" id="KW-0808">Transferase</keyword>